<feature type="transmembrane region" description="Helical" evidence="2">
    <location>
        <begin position="569"/>
        <end position="594"/>
    </location>
</feature>
<feature type="transmembrane region" description="Helical" evidence="2">
    <location>
        <begin position="504"/>
        <end position="526"/>
    </location>
</feature>
<keyword evidence="2" id="KW-0472">Membrane</keyword>
<evidence type="ECO:0000256" key="1">
    <source>
        <dbReference type="ARBA" id="ARBA00004141"/>
    </source>
</evidence>
<accession>A0A9Q0RRI6</accession>
<dbReference type="Proteomes" id="UP001142055">
    <property type="component" value="Chromosome 1"/>
</dbReference>
<dbReference type="PANTHER" id="PTHR11360:SF284">
    <property type="entry name" value="EG:103B4.3 PROTEIN-RELATED"/>
    <property type="match status" value="1"/>
</dbReference>
<feature type="transmembrane region" description="Helical" evidence="2">
    <location>
        <begin position="478"/>
        <end position="498"/>
    </location>
</feature>
<feature type="domain" description="Major facilitator superfamily (MFS) profile" evidence="3">
    <location>
        <begin position="411"/>
        <end position="605"/>
    </location>
</feature>
<dbReference type="InterPro" id="IPR036259">
    <property type="entry name" value="MFS_trans_sf"/>
</dbReference>
<evidence type="ECO:0000256" key="2">
    <source>
        <dbReference type="SAM" id="Phobius"/>
    </source>
</evidence>
<sequence length="605" mass="67007">MAVTGRNTRKSKSYPICPDGGWGWMVVFGSFMIHVIADGVIYSFGLFYFELARHFGASKAVTSMVVSLMNGMTYCIGPIASALTIKYGCRTVTIVGAICTSMGLFLSVFVPNVYVLYLTIGICSGFGFGLMYLPAIVIVTSYFEKKRAFATGIAVCGSGIGTAIMSPLIEYMIKQFGWKGAMLVTSGLILKCCIFGLLFRPLPNVTDDRSINDPEATSNTYDLVDETKEMISEKSELNGQLITTDDVEDDGDEQLDQFSLDQVDITQSAPRLSMPHNDHDRKGNCKSAKSMHSVQLYLNDVPMSMSNVNNETKIRSQSFTPGFLYRKDTFYSGSLVNIPNYPTETINRENSSSSSSLSITYKTNNVANNGKNNKKPNSLKNCFLFRWLNCSEDIIETFSEMIDLSLMRNYIFLIFSISNFLTSVGYHIPFIYLKDRIVELNVALPEEAGFFTAIIGVASTISRLVFGYLADHSFVNRLWLYIISVTFCGLVIMANSFITSYQLMAIFCTLFGVTCGTYVSLTSVVLVDLLGLEKLTNAFGLILLFQGVASIVGPPFIGCLYDVYGNHDIGFYIIGAIVAFSGLMLILIDFAHYFKSIKKMLMFPN</sequence>
<dbReference type="PROSITE" id="PS50850">
    <property type="entry name" value="MFS"/>
    <property type="match status" value="1"/>
</dbReference>
<reference evidence="4" key="1">
    <citation type="submission" date="2022-12" db="EMBL/GenBank/DDBJ databases">
        <title>Genome assemblies of Blomia tropicalis.</title>
        <authorList>
            <person name="Cui Y."/>
        </authorList>
    </citation>
    <scope>NUCLEOTIDE SEQUENCE</scope>
    <source>
        <tissue evidence="4">Adult mites</tissue>
    </source>
</reference>
<feature type="transmembrane region" description="Helical" evidence="2">
    <location>
        <begin position="116"/>
        <end position="142"/>
    </location>
</feature>
<name>A0A9Q0RRI6_BLOTA</name>
<proteinExistence type="predicted"/>
<feature type="transmembrane region" description="Helical" evidence="2">
    <location>
        <begin position="149"/>
        <end position="169"/>
    </location>
</feature>
<dbReference type="EMBL" id="JAPWDV010000001">
    <property type="protein sequence ID" value="KAJ6223675.1"/>
    <property type="molecule type" value="Genomic_DNA"/>
</dbReference>
<gene>
    <name evidence="4" type="ORF">RDWZM_002220</name>
</gene>
<keyword evidence="2" id="KW-0812">Transmembrane</keyword>
<comment type="caution">
    <text evidence="4">The sequence shown here is derived from an EMBL/GenBank/DDBJ whole genome shotgun (WGS) entry which is preliminary data.</text>
</comment>
<keyword evidence="5" id="KW-1185">Reference proteome</keyword>
<dbReference type="PANTHER" id="PTHR11360">
    <property type="entry name" value="MONOCARBOXYLATE TRANSPORTER"/>
    <property type="match status" value="1"/>
</dbReference>
<evidence type="ECO:0000313" key="4">
    <source>
        <dbReference type="EMBL" id="KAJ6223675.1"/>
    </source>
</evidence>
<dbReference type="InterPro" id="IPR020846">
    <property type="entry name" value="MFS_dom"/>
</dbReference>
<feature type="transmembrane region" description="Helical" evidence="2">
    <location>
        <begin position="448"/>
        <end position="466"/>
    </location>
</feature>
<feature type="transmembrane region" description="Helical" evidence="2">
    <location>
        <begin position="92"/>
        <end position="110"/>
    </location>
</feature>
<dbReference type="GO" id="GO:0008028">
    <property type="term" value="F:monocarboxylic acid transmembrane transporter activity"/>
    <property type="evidence" value="ECO:0007669"/>
    <property type="project" value="TreeGrafter"/>
</dbReference>
<feature type="transmembrane region" description="Helical" evidence="2">
    <location>
        <begin position="181"/>
        <end position="199"/>
    </location>
</feature>
<keyword evidence="2" id="KW-1133">Transmembrane helix</keyword>
<dbReference type="Pfam" id="PF07690">
    <property type="entry name" value="MFS_1"/>
    <property type="match status" value="2"/>
</dbReference>
<dbReference type="Gene3D" id="1.20.1250.20">
    <property type="entry name" value="MFS general substrate transporter like domains"/>
    <property type="match status" value="2"/>
</dbReference>
<evidence type="ECO:0000259" key="3">
    <source>
        <dbReference type="PROSITE" id="PS50850"/>
    </source>
</evidence>
<dbReference type="GO" id="GO:0016020">
    <property type="term" value="C:membrane"/>
    <property type="evidence" value="ECO:0007669"/>
    <property type="project" value="UniProtKB-SubCell"/>
</dbReference>
<evidence type="ECO:0000313" key="5">
    <source>
        <dbReference type="Proteomes" id="UP001142055"/>
    </source>
</evidence>
<feature type="transmembrane region" description="Helical" evidence="2">
    <location>
        <begin position="61"/>
        <end position="85"/>
    </location>
</feature>
<organism evidence="4 5">
    <name type="scientific">Blomia tropicalis</name>
    <name type="common">Mite</name>
    <dbReference type="NCBI Taxonomy" id="40697"/>
    <lineage>
        <taxon>Eukaryota</taxon>
        <taxon>Metazoa</taxon>
        <taxon>Ecdysozoa</taxon>
        <taxon>Arthropoda</taxon>
        <taxon>Chelicerata</taxon>
        <taxon>Arachnida</taxon>
        <taxon>Acari</taxon>
        <taxon>Acariformes</taxon>
        <taxon>Sarcoptiformes</taxon>
        <taxon>Astigmata</taxon>
        <taxon>Glycyphagoidea</taxon>
        <taxon>Echimyopodidae</taxon>
        <taxon>Blomia</taxon>
    </lineage>
</organism>
<comment type="subcellular location">
    <subcellularLocation>
        <location evidence="1">Membrane</location>
        <topology evidence="1">Multi-pass membrane protein</topology>
    </subcellularLocation>
</comment>
<protein>
    <recommendedName>
        <fullName evidence="3">Major facilitator superfamily (MFS) profile domain-containing protein</fullName>
    </recommendedName>
</protein>
<dbReference type="CDD" id="cd17352">
    <property type="entry name" value="MFS_MCT_SLC16"/>
    <property type="match status" value="1"/>
</dbReference>
<dbReference type="InterPro" id="IPR011701">
    <property type="entry name" value="MFS"/>
</dbReference>
<dbReference type="OMA" id="AMWHIIV"/>
<feature type="transmembrane region" description="Helical" evidence="2">
    <location>
        <begin position="538"/>
        <end position="557"/>
    </location>
</feature>
<feature type="transmembrane region" description="Helical" evidence="2">
    <location>
        <begin position="21"/>
        <end position="49"/>
    </location>
</feature>
<dbReference type="SUPFAM" id="SSF103473">
    <property type="entry name" value="MFS general substrate transporter"/>
    <property type="match status" value="1"/>
</dbReference>
<feature type="transmembrane region" description="Helical" evidence="2">
    <location>
        <begin position="410"/>
        <end position="428"/>
    </location>
</feature>
<dbReference type="InterPro" id="IPR050327">
    <property type="entry name" value="Proton-linked_MCT"/>
</dbReference>
<dbReference type="AlphaFoldDB" id="A0A9Q0RRI6"/>